<evidence type="ECO:0000313" key="1">
    <source>
        <dbReference type="EMBL" id="NYE16974.1"/>
    </source>
</evidence>
<reference evidence="1 2" key="1">
    <citation type="submission" date="2020-07" db="EMBL/GenBank/DDBJ databases">
        <title>Sequencing the genomes of 1000 actinobacteria strains.</title>
        <authorList>
            <person name="Klenk H.-P."/>
        </authorList>
    </citation>
    <scope>NUCLEOTIDE SEQUENCE [LARGE SCALE GENOMIC DNA]</scope>
    <source>
        <strain evidence="1 2">DSM 43461</strain>
    </source>
</reference>
<gene>
    <name evidence="1" type="ORF">BJ999_007270</name>
</gene>
<accession>A0A7Y9KIP9</accession>
<proteinExistence type="predicted"/>
<keyword evidence="2" id="KW-1185">Reference proteome</keyword>
<dbReference type="Proteomes" id="UP000591272">
    <property type="component" value="Unassembled WGS sequence"/>
</dbReference>
<evidence type="ECO:0000313" key="2">
    <source>
        <dbReference type="Proteomes" id="UP000591272"/>
    </source>
</evidence>
<sequence>MAAERALAINPDDAIAMAGLAEATWAKWDDAAVTPPR</sequence>
<dbReference type="EMBL" id="JACCBT010000001">
    <property type="protein sequence ID" value="NYE16974.1"/>
    <property type="molecule type" value="Genomic_DNA"/>
</dbReference>
<comment type="caution">
    <text evidence="1">The sequence shown here is derived from an EMBL/GenBank/DDBJ whole genome shotgun (WGS) entry which is preliminary data.</text>
</comment>
<name>A0A7Y9KIP9_9ACTN</name>
<organism evidence="1 2">
    <name type="scientific">Actinomadura citrea</name>
    <dbReference type="NCBI Taxonomy" id="46158"/>
    <lineage>
        <taxon>Bacteria</taxon>
        <taxon>Bacillati</taxon>
        <taxon>Actinomycetota</taxon>
        <taxon>Actinomycetes</taxon>
        <taxon>Streptosporangiales</taxon>
        <taxon>Thermomonosporaceae</taxon>
        <taxon>Actinomadura</taxon>
    </lineage>
</organism>
<dbReference type="AlphaFoldDB" id="A0A7Y9KIP9"/>
<protein>
    <submittedName>
        <fullName evidence="1">Uncharacterized protein</fullName>
    </submittedName>
</protein>